<dbReference type="InterPro" id="IPR038078">
    <property type="entry name" value="PhoU-like_sf"/>
</dbReference>
<evidence type="ECO:0000313" key="10">
    <source>
        <dbReference type="EMBL" id="BAS28483.1"/>
    </source>
</evidence>
<evidence type="ECO:0000256" key="1">
    <source>
        <dbReference type="ARBA" id="ARBA00004496"/>
    </source>
</evidence>
<dbReference type="EMBL" id="AP014924">
    <property type="protein sequence ID" value="BAS28483.1"/>
    <property type="molecule type" value="Genomic_DNA"/>
</dbReference>
<dbReference type="GO" id="GO:0006817">
    <property type="term" value="P:phosphate ion transport"/>
    <property type="evidence" value="ECO:0007669"/>
    <property type="project" value="UniProtKB-KW"/>
</dbReference>
<dbReference type="Gene3D" id="1.20.58.220">
    <property type="entry name" value="Phosphate transport system protein phou homolog 2, domain 2"/>
    <property type="match status" value="1"/>
</dbReference>
<dbReference type="STRING" id="1555112.LIP_2653"/>
<comment type="similarity">
    <text evidence="2 7">Belongs to the PhoU family.</text>
</comment>
<evidence type="ECO:0000256" key="3">
    <source>
        <dbReference type="ARBA" id="ARBA00011738"/>
    </source>
</evidence>
<evidence type="ECO:0000256" key="6">
    <source>
        <dbReference type="ARBA" id="ARBA00022592"/>
    </source>
</evidence>
<reference evidence="11" key="2">
    <citation type="journal article" date="2016" name="Int. J. Syst. Evol. Microbiol.">
        <title>Complete genome sequence and cell structure of Limnochorda pilosa, a Gram-negative spore-former within the phylum Firmicutes.</title>
        <authorList>
            <person name="Watanabe M."/>
            <person name="Kojima H."/>
            <person name="Fukui M."/>
        </authorList>
    </citation>
    <scope>NUCLEOTIDE SEQUENCE [LARGE SCALE GENOMIC DNA]</scope>
    <source>
        <strain evidence="11">HC45</strain>
    </source>
</reference>
<evidence type="ECO:0000259" key="9">
    <source>
        <dbReference type="Pfam" id="PF01895"/>
    </source>
</evidence>
<organism evidence="10 11">
    <name type="scientific">Limnochorda pilosa</name>
    <dbReference type="NCBI Taxonomy" id="1555112"/>
    <lineage>
        <taxon>Bacteria</taxon>
        <taxon>Bacillati</taxon>
        <taxon>Bacillota</taxon>
        <taxon>Limnochordia</taxon>
        <taxon>Limnochordales</taxon>
        <taxon>Limnochordaceae</taxon>
        <taxon>Limnochorda</taxon>
    </lineage>
</organism>
<sequence>MPREAYENELQRLKEELLKMGGLVEELTALATRSLADQDEETARRVIRLDDVIDRMDDEIEERCMRLIALQQPLARDLRLIGGILKVVTDLERIADYGVNIAEITLRIAQEPLIKPLIDIPRMAAMAQEMTRHSLDSLVRQDVRLAEEVCHADDPVDELYSSLFDELIGFVLEGGEARRATQAINLIFVARYLERIADHATNIAERVIYIVTGERVPHQLKGHYTGTPGANPAFRRRQEG</sequence>
<keyword evidence="11" id="KW-1185">Reference proteome</keyword>
<dbReference type="GO" id="GO:0045936">
    <property type="term" value="P:negative regulation of phosphate metabolic process"/>
    <property type="evidence" value="ECO:0007669"/>
    <property type="project" value="InterPro"/>
</dbReference>
<keyword evidence="5 7" id="KW-0963">Cytoplasm</keyword>
<dbReference type="InterPro" id="IPR028366">
    <property type="entry name" value="PhoU"/>
</dbReference>
<evidence type="ECO:0000256" key="5">
    <source>
        <dbReference type="ARBA" id="ARBA00022490"/>
    </source>
</evidence>
<keyword evidence="6 7" id="KW-0592">Phosphate transport</keyword>
<protein>
    <recommendedName>
        <fullName evidence="7">Phosphate-specific transport system accessory protein PhoU</fullName>
    </recommendedName>
</protein>
<keyword evidence="4 7" id="KW-0813">Transport</keyword>
<dbReference type="InterPro" id="IPR026022">
    <property type="entry name" value="PhoU_dom"/>
</dbReference>
<dbReference type="Pfam" id="PF01895">
    <property type="entry name" value="PhoU"/>
    <property type="match status" value="2"/>
</dbReference>
<evidence type="ECO:0000256" key="8">
    <source>
        <dbReference type="SAM" id="MobiDB-lite"/>
    </source>
</evidence>
<accession>A0A0K2SMX2</accession>
<feature type="domain" description="PhoU" evidence="9">
    <location>
        <begin position="17"/>
        <end position="105"/>
    </location>
</feature>
<dbReference type="SUPFAM" id="SSF109755">
    <property type="entry name" value="PhoU-like"/>
    <property type="match status" value="1"/>
</dbReference>
<dbReference type="PATRIC" id="fig|1555112.3.peg.2693"/>
<evidence type="ECO:0000256" key="4">
    <source>
        <dbReference type="ARBA" id="ARBA00022448"/>
    </source>
</evidence>
<reference evidence="11" key="1">
    <citation type="submission" date="2015-07" db="EMBL/GenBank/DDBJ databases">
        <title>Complete genome sequence and phylogenetic analysis of Limnochorda pilosa.</title>
        <authorList>
            <person name="Watanabe M."/>
            <person name="Kojima H."/>
            <person name="Fukui M."/>
        </authorList>
    </citation>
    <scope>NUCLEOTIDE SEQUENCE [LARGE SCALE GENOMIC DNA]</scope>
    <source>
        <strain evidence="11">HC45</strain>
    </source>
</reference>
<dbReference type="PIRSF" id="PIRSF003107">
    <property type="entry name" value="PhoU"/>
    <property type="match status" value="1"/>
</dbReference>
<dbReference type="GO" id="GO:0030643">
    <property type="term" value="P:intracellular phosphate ion homeostasis"/>
    <property type="evidence" value="ECO:0007669"/>
    <property type="project" value="InterPro"/>
</dbReference>
<dbReference type="OrthoDB" id="9814256at2"/>
<proteinExistence type="inferred from homology"/>
<evidence type="ECO:0000256" key="2">
    <source>
        <dbReference type="ARBA" id="ARBA00008107"/>
    </source>
</evidence>
<dbReference type="GO" id="GO:0005737">
    <property type="term" value="C:cytoplasm"/>
    <property type="evidence" value="ECO:0007669"/>
    <property type="project" value="UniProtKB-SubCell"/>
</dbReference>
<comment type="function">
    <text evidence="7">Plays a role in the regulation of phosphate uptake.</text>
</comment>
<dbReference type="RefSeq" id="WP_082726288.1">
    <property type="nucleotide sequence ID" value="NZ_AP014924.1"/>
</dbReference>
<dbReference type="PANTHER" id="PTHR42930:SF3">
    <property type="entry name" value="PHOSPHATE-SPECIFIC TRANSPORT SYSTEM ACCESSORY PROTEIN PHOU"/>
    <property type="match status" value="1"/>
</dbReference>
<dbReference type="PANTHER" id="PTHR42930">
    <property type="entry name" value="PHOSPHATE-SPECIFIC TRANSPORT SYSTEM ACCESSORY PROTEIN PHOU"/>
    <property type="match status" value="1"/>
</dbReference>
<feature type="domain" description="PhoU" evidence="9">
    <location>
        <begin position="120"/>
        <end position="207"/>
    </location>
</feature>
<dbReference type="KEGG" id="lpil:LIP_2653"/>
<evidence type="ECO:0000256" key="7">
    <source>
        <dbReference type="PIRNR" id="PIRNR003107"/>
    </source>
</evidence>
<name>A0A0K2SMX2_LIMPI</name>
<dbReference type="Proteomes" id="UP000065807">
    <property type="component" value="Chromosome"/>
</dbReference>
<dbReference type="NCBIfam" id="TIGR02135">
    <property type="entry name" value="phoU_full"/>
    <property type="match status" value="1"/>
</dbReference>
<gene>
    <name evidence="10" type="ORF">LIP_2653</name>
</gene>
<comment type="subunit">
    <text evidence="3 7">Homodimer.</text>
</comment>
<feature type="region of interest" description="Disordered" evidence="8">
    <location>
        <begin position="221"/>
        <end position="240"/>
    </location>
</feature>
<comment type="subcellular location">
    <subcellularLocation>
        <location evidence="1 7">Cytoplasm</location>
    </subcellularLocation>
</comment>
<evidence type="ECO:0000313" key="11">
    <source>
        <dbReference type="Proteomes" id="UP000065807"/>
    </source>
</evidence>
<dbReference type="FunFam" id="1.20.58.220:FF:000004">
    <property type="entry name" value="Phosphate-specific transport system accessory protein PhoU"/>
    <property type="match status" value="1"/>
</dbReference>
<dbReference type="AlphaFoldDB" id="A0A0K2SMX2"/>